<feature type="binding site" evidence="7">
    <location>
        <position position="53"/>
    </location>
    <ligand>
        <name>Zn(2+)</name>
        <dbReference type="ChEBI" id="CHEBI:29105"/>
        <label>1</label>
    </ligand>
</feature>
<dbReference type="InterPro" id="IPR001279">
    <property type="entry name" value="Metallo-B-lactamas"/>
</dbReference>
<feature type="binding site" evidence="7">
    <location>
        <position position="111"/>
    </location>
    <ligand>
        <name>Zn(2+)</name>
        <dbReference type="ChEBI" id="CHEBI:29105"/>
        <label>1</label>
    </ligand>
</feature>
<dbReference type="STRING" id="1543381.LF63_0109800"/>
<feature type="binding site" evidence="7">
    <location>
        <position position="58"/>
    </location>
    <ligand>
        <name>Zn(2+)</name>
        <dbReference type="ChEBI" id="CHEBI:29105"/>
        <label>2</label>
    </ligand>
</feature>
<dbReference type="UniPathway" id="UPA00619">
    <property type="reaction ID" value="UER00676"/>
</dbReference>
<dbReference type="PANTHER" id="PTHR43705:SF1">
    <property type="entry name" value="HYDROXYACYLGLUTATHIONE HYDROLASE GLOB"/>
    <property type="match status" value="1"/>
</dbReference>
<evidence type="ECO:0000256" key="3">
    <source>
        <dbReference type="ARBA" id="ARBA00006759"/>
    </source>
</evidence>
<dbReference type="Gene3D" id="3.60.15.10">
    <property type="entry name" value="Ribonuclease Z/Hydroxyacylglutathione hydrolase-like"/>
    <property type="match status" value="1"/>
</dbReference>
<evidence type="ECO:0000256" key="6">
    <source>
        <dbReference type="ARBA" id="ARBA00022833"/>
    </source>
</evidence>
<dbReference type="InterPro" id="IPR050110">
    <property type="entry name" value="Glyoxalase_II_hydrolase"/>
</dbReference>
<comment type="similarity">
    <text evidence="3 7">Belongs to the metallo-beta-lactamase superfamily. Glyoxalase II family.</text>
</comment>
<dbReference type="InterPro" id="IPR036866">
    <property type="entry name" value="RibonucZ/Hydroxyglut_hydro"/>
</dbReference>
<dbReference type="GO" id="GO:0046872">
    <property type="term" value="F:metal ion binding"/>
    <property type="evidence" value="ECO:0007669"/>
    <property type="project" value="UniProtKB-KW"/>
</dbReference>
<dbReference type="Pfam" id="PF00753">
    <property type="entry name" value="Lactamase_B"/>
    <property type="match status" value="1"/>
</dbReference>
<evidence type="ECO:0000313" key="11">
    <source>
        <dbReference type="Proteomes" id="UP000029708"/>
    </source>
</evidence>
<evidence type="ECO:0000256" key="4">
    <source>
        <dbReference type="ARBA" id="ARBA00022723"/>
    </source>
</evidence>
<sequence length="253" mass="27428">MPLRPLPALRDNYIWLLTDEEGRAVAVDPGEAAPVLRVLAAERLQLQAILLTHHHPDHIGGVAELLAAHPAPVYAPQDERIALADHRVEDGATVTLAGTAWRFEVIAVPGHTRSHIAYHGNGMLFCGDTLFSLGCGRLFEGTPAQMLASLDRLRALPGDTQVCCAHEYTQANAAFARSVDPDNPDLARRSAEIDALRADGRPTVPSLLRDECACNPFLRSDAPALRAWAQARGADDRVQRFAALRQAKDTFAA</sequence>
<dbReference type="GO" id="GO:0004416">
    <property type="term" value="F:hydroxyacylglutathione hydrolase activity"/>
    <property type="evidence" value="ECO:0007669"/>
    <property type="project" value="UniProtKB-UniRule"/>
</dbReference>
<keyword evidence="4 7" id="KW-0479">Metal-binding</keyword>
<dbReference type="SMART" id="SM00849">
    <property type="entry name" value="Lactamase_B"/>
    <property type="match status" value="1"/>
</dbReference>
<evidence type="ECO:0000313" key="10">
    <source>
        <dbReference type="EMBL" id="MBB6182916.1"/>
    </source>
</evidence>
<dbReference type="PANTHER" id="PTHR43705">
    <property type="entry name" value="HYDROXYACYLGLUTATHIONE HYDROLASE"/>
    <property type="match status" value="1"/>
</dbReference>
<dbReference type="EMBL" id="JACHET010000001">
    <property type="protein sequence ID" value="MBB6182916.1"/>
    <property type="molecule type" value="Genomic_DNA"/>
</dbReference>
<evidence type="ECO:0000313" key="12">
    <source>
        <dbReference type="Proteomes" id="UP000560000"/>
    </source>
</evidence>
<feature type="domain" description="Metallo-beta-lactamase" evidence="8">
    <location>
        <begin position="11"/>
        <end position="166"/>
    </location>
</feature>
<dbReference type="HOGENOM" id="CLU_030571_4_1_6"/>
<dbReference type="NCBIfam" id="TIGR03413">
    <property type="entry name" value="GSH_gloB"/>
    <property type="match status" value="1"/>
</dbReference>
<feature type="binding site" evidence="7">
    <location>
        <position position="55"/>
    </location>
    <ligand>
        <name>Zn(2+)</name>
        <dbReference type="ChEBI" id="CHEBI:29105"/>
        <label>1</label>
    </ligand>
</feature>
<comment type="function">
    <text evidence="7">Thiolesterase that catalyzes the hydrolysis of S-D-lactoyl-glutathione to form glutathione and D-lactic acid.</text>
</comment>
<evidence type="ECO:0000259" key="8">
    <source>
        <dbReference type="SMART" id="SM00849"/>
    </source>
</evidence>
<dbReference type="CDD" id="cd07723">
    <property type="entry name" value="hydroxyacylglutathione_hydrolase_MBL-fold"/>
    <property type="match status" value="1"/>
</dbReference>
<dbReference type="GO" id="GO:0019243">
    <property type="term" value="P:methylglyoxal catabolic process to D-lactate via S-lactoyl-glutathione"/>
    <property type="evidence" value="ECO:0007669"/>
    <property type="project" value="UniProtKB-UniRule"/>
</dbReference>
<evidence type="ECO:0000256" key="5">
    <source>
        <dbReference type="ARBA" id="ARBA00022801"/>
    </source>
</evidence>
<dbReference type="EC" id="3.1.2.6" evidence="7"/>
<dbReference type="Proteomes" id="UP000029708">
    <property type="component" value="Unassembled WGS sequence"/>
</dbReference>
<reference evidence="9 11" key="1">
    <citation type="submission" date="2014-09" db="EMBL/GenBank/DDBJ databases">
        <title>Xanthomonadaceae 3.5X direct submission.</title>
        <authorList>
            <person name="Fang T."/>
            <person name="Wang H."/>
        </authorList>
    </citation>
    <scope>NUCLEOTIDE SEQUENCE [LARGE SCALE GENOMIC DNA]</scope>
    <source>
        <strain evidence="9 11">3.5X</strain>
    </source>
</reference>
<reference evidence="10 12" key="2">
    <citation type="submission" date="2020-08" db="EMBL/GenBank/DDBJ databases">
        <title>Genomic Encyclopedia of Type Strains, Phase IV (KMG-IV): sequencing the most valuable type-strain genomes for metagenomic binning, comparative biology and taxonomic classification.</title>
        <authorList>
            <person name="Goeker M."/>
        </authorList>
    </citation>
    <scope>NUCLEOTIDE SEQUENCE [LARGE SCALE GENOMIC DNA]</scope>
    <source>
        <strain evidence="10 12">DSM 107085</strain>
    </source>
</reference>
<dbReference type="EMBL" id="JROI01000011">
    <property type="protein sequence ID" value="KGI77594.1"/>
    <property type="molecule type" value="Genomic_DNA"/>
</dbReference>
<feature type="binding site" evidence="7">
    <location>
        <position position="128"/>
    </location>
    <ligand>
        <name>Zn(2+)</name>
        <dbReference type="ChEBI" id="CHEBI:29105"/>
        <label>1</label>
    </ligand>
</feature>
<dbReference type="RefSeq" id="WP_043101415.1">
    <property type="nucleotide sequence ID" value="NZ_JACHET010000001.1"/>
</dbReference>
<comment type="subunit">
    <text evidence="7">Monomer.</text>
</comment>
<evidence type="ECO:0000256" key="2">
    <source>
        <dbReference type="ARBA" id="ARBA00004963"/>
    </source>
</evidence>
<keyword evidence="6 7" id="KW-0862">Zinc</keyword>
<keyword evidence="5 7" id="KW-0378">Hydrolase</keyword>
<dbReference type="Proteomes" id="UP000560000">
    <property type="component" value="Unassembled WGS sequence"/>
</dbReference>
<comment type="caution">
    <text evidence="9">The sequence shown here is derived from an EMBL/GenBank/DDBJ whole genome shotgun (WGS) entry which is preliminary data.</text>
</comment>
<dbReference type="InterPro" id="IPR017782">
    <property type="entry name" value="Hydroxyacylglutathione_Hdrlase"/>
</dbReference>
<gene>
    <name evidence="7" type="primary">gloB</name>
    <name evidence="10" type="ORF">HNQ86_000261</name>
    <name evidence="9" type="ORF">LF63_0109800</name>
</gene>
<dbReference type="Pfam" id="PF16123">
    <property type="entry name" value="HAGH_C"/>
    <property type="match status" value="1"/>
</dbReference>
<proteinExistence type="inferred from homology"/>
<dbReference type="SUPFAM" id="SSF56281">
    <property type="entry name" value="Metallo-hydrolase/oxidoreductase"/>
    <property type="match status" value="1"/>
</dbReference>
<dbReference type="PIRSF" id="PIRSF005457">
    <property type="entry name" value="Glx"/>
    <property type="match status" value="1"/>
</dbReference>
<feature type="binding site" evidence="7">
    <location>
        <position position="166"/>
    </location>
    <ligand>
        <name>Zn(2+)</name>
        <dbReference type="ChEBI" id="CHEBI:29105"/>
        <label>2</label>
    </ligand>
</feature>
<evidence type="ECO:0000256" key="1">
    <source>
        <dbReference type="ARBA" id="ARBA00001623"/>
    </source>
</evidence>
<feature type="binding site" evidence="7">
    <location>
        <position position="128"/>
    </location>
    <ligand>
        <name>Zn(2+)</name>
        <dbReference type="ChEBI" id="CHEBI:29105"/>
        <label>2</label>
    </ligand>
</feature>
<comment type="cofactor">
    <cofactor evidence="7">
        <name>Zn(2+)</name>
        <dbReference type="ChEBI" id="CHEBI:29105"/>
    </cofactor>
    <text evidence="7">Binds 2 Zn(2+) ions per subunit.</text>
</comment>
<protein>
    <recommendedName>
        <fullName evidence="7">Hydroxyacylglutathione hydrolase</fullName>
        <ecNumber evidence="7">3.1.2.6</ecNumber>
    </recommendedName>
    <alternativeName>
        <fullName evidence="7">Glyoxalase II</fullName>
        <shortName evidence="7">Glx II</shortName>
    </alternativeName>
</protein>
<evidence type="ECO:0000313" key="9">
    <source>
        <dbReference type="EMBL" id="KGI77594.1"/>
    </source>
</evidence>
<evidence type="ECO:0000256" key="7">
    <source>
        <dbReference type="HAMAP-Rule" id="MF_01374"/>
    </source>
</evidence>
<accession>A0A099CUZ7</accession>
<feature type="binding site" evidence="7">
    <location>
        <position position="57"/>
    </location>
    <ligand>
        <name>Zn(2+)</name>
        <dbReference type="ChEBI" id="CHEBI:29105"/>
        <label>2</label>
    </ligand>
</feature>
<keyword evidence="11" id="KW-1185">Reference proteome</keyword>
<dbReference type="InterPro" id="IPR035680">
    <property type="entry name" value="Clx_II_MBL"/>
</dbReference>
<comment type="catalytic activity">
    <reaction evidence="1 7">
        <text>an S-(2-hydroxyacyl)glutathione + H2O = a 2-hydroxy carboxylate + glutathione + H(+)</text>
        <dbReference type="Rhea" id="RHEA:21864"/>
        <dbReference type="ChEBI" id="CHEBI:15377"/>
        <dbReference type="ChEBI" id="CHEBI:15378"/>
        <dbReference type="ChEBI" id="CHEBI:57925"/>
        <dbReference type="ChEBI" id="CHEBI:58896"/>
        <dbReference type="ChEBI" id="CHEBI:71261"/>
        <dbReference type="EC" id="3.1.2.6"/>
    </reaction>
</comment>
<dbReference type="HAMAP" id="MF_01374">
    <property type="entry name" value="Glyoxalase_2"/>
    <property type="match status" value="1"/>
</dbReference>
<comment type="pathway">
    <text evidence="2 7">Secondary metabolite metabolism; methylglyoxal degradation; (R)-lactate from methylglyoxal: step 2/2.</text>
</comment>
<organism evidence="9 11">
    <name type="scientific">Oleiagrimonas soli</name>
    <dbReference type="NCBI Taxonomy" id="1543381"/>
    <lineage>
        <taxon>Bacteria</taxon>
        <taxon>Pseudomonadati</taxon>
        <taxon>Pseudomonadota</taxon>
        <taxon>Gammaproteobacteria</taxon>
        <taxon>Lysobacterales</taxon>
        <taxon>Rhodanobacteraceae</taxon>
        <taxon>Oleiagrimonas</taxon>
    </lineage>
</organism>
<dbReference type="OrthoDB" id="9802248at2"/>
<name>A0A099CUZ7_9GAMM</name>
<dbReference type="InterPro" id="IPR032282">
    <property type="entry name" value="HAGH_C"/>
</dbReference>
<dbReference type="AlphaFoldDB" id="A0A099CUZ7"/>